<dbReference type="InterPro" id="IPR008966">
    <property type="entry name" value="Adhesion_dom_sf"/>
</dbReference>
<dbReference type="EMBL" id="CP148074">
    <property type="protein sequence ID" value="WXL24211.1"/>
    <property type="molecule type" value="Genomic_DNA"/>
</dbReference>
<evidence type="ECO:0000313" key="4">
    <source>
        <dbReference type="Proteomes" id="UP001476583"/>
    </source>
</evidence>
<evidence type="ECO:0000256" key="1">
    <source>
        <dbReference type="SAM" id="SignalP"/>
    </source>
</evidence>
<proteinExistence type="predicted"/>
<reference evidence="3 4" key="1">
    <citation type="submission" date="2024-03" db="EMBL/GenBank/DDBJ databases">
        <title>Complete genome of BD2.</title>
        <authorList>
            <person name="Cao G."/>
        </authorList>
    </citation>
    <scope>NUCLEOTIDE SEQUENCE [LARGE SCALE GENOMIC DNA]</scope>
    <source>
        <strain evidence="3 4">BD2</strain>
    </source>
</reference>
<feature type="signal peptide" evidence="1">
    <location>
        <begin position="1"/>
        <end position="30"/>
    </location>
</feature>
<keyword evidence="1" id="KW-0732">Signal</keyword>
<evidence type="ECO:0000259" key="2">
    <source>
        <dbReference type="Pfam" id="PF00419"/>
    </source>
</evidence>
<sequence>MKVSSSSNRHFWWMCGLFALLLSFSLPSWALHCKSVTGADYLTEDIGPVSVPATVADGTIIWRSRTHTVSAECWKHPDSYPTENDPIYFYGNPSGLYSPAWGIEFGLVYKGRTNWDGDWSSNPSGGVYTGHTSIACPWAITYPAMKQCTLVRANITFQVVIRKRGLEPLKTPTQDTYDVFQLDGKYGLYDGPSNPHGNFRYQLRGLQNIVGTDCAIDVTAKPEPGTVNFGTVQTTTTGFSPPAPTRSFTLELNKACETAINIGGTFMTSYKDGDYVMLPEANSKFGIQIRDQRNNLVPFNEPFPLAKFQPNQPQIIVPFTATMVPLDTDIDEGAFEAMMVVQVVYY</sequence>
<dbReference type="Proteomes" id="UP001476583">
    <property type="component" value="Chromosome"/>
</dbReference>
<accession>A0ABZ2RB06</accession>
<feature type="domain" description="Fimbrial-type adhesion" evidence="2">
    <location>
        <begin position="208"/>
        <end position="345"/>
    </location>
</feature>
<protein>
    <submittedName>
        <fullName evidence="3">Fimbrial protein</fullName>
    </submittedName>
</protein>
<dbReference type="SUPFAM" id="SSF49401">
    <property type="entry name" value="Bacterial adhesins"/>
    <property type="match status" value="1"/>
</dbReference>
<gene>
    <name evidence="3" type="ORF">WG219_12780</name>
</gene>
<name>A0ABZ2RB06_ECTME</name>
<keyword evidence="4" id="KW-1185">Reference proteome</keyword>
<dbReference type="InterPro" id="IPR000259">
    <property type="entry name" value="Adhesion_dom_fimbrial"/>
</dbReference>
<evidence type="ECO:0000313" key="3">
    <source>
        <dbReference type="EMBL" id="WXL24211.1"/>
    </source>
</evidence>
<dbReference type="Gene3D" id="2.60.40.1090">
    <property type="entry name" value="Fimbrial-type adhesion domain"/>
    <property type="match status" value="1"/>
</dbReference>
<feature type="chain" id="PRO_5046606718" evidence="1">
    <location>
        <begin position="31"/>
        <end position="346"/>
    </location>
</feature>
<organism evidence="3 4">
    <name type="scientific">Ectopseudomonas mendocina</name>
    <name type="common">Pseudomonas mendocina</name>
    <dbReference type="NCBI Taxonomy" id="300"/>
    <lineage>
        <taxon>Bacteria</taxon>
        <taxon>Pseudomonadati</taxon>
        <taxon>Pseudomonadota</taxon>
        <taxon>Gammaproteobacteria</taxon>
        <taxon>Pseudomonadales</taxon>
        <taxon>Pseudomonadaceae</taxon>
        <taxon>Ectopseudomonas</taxon>
    </lineage>
</organism>
<dbReference type="InterPro" id="IPR036937">
    <property type="entry name" value="Adhesion_dom_fimbrial_sf"/>
</dbReference>
<dbReference type="Pfam" id="PF00419">
    <property type="entry name" value="Fimbrial"/>
    <property type="match status" value="1"/>
</dbReference>